<dbReference type="InterPro" id="IPR052166">
    <property type="entry name" value="Diverse_Acyl-CoA_DH"/>
</dbReference>
<reference evidence="15 16" key="1">
    <citation type="submission" date="2012-02" db="EMBL/GenBank/DDBJ databases">
        <title>Improved High-Quality Draft Sequence of Rhizobium leguminosarum bv. trifolii WSM2297.</title>
        <authorList>
            <consortium name="US DOE Joint Genome Institute"/>
            <person name="Lucas S."/>
            <person name="Han J."/>
            <person name="Lapidus A."/>
            <person name="Cheng J.-F."/>
            <person name="Goodwin L."/>
            <person name="Pitluck S."/>
            <person name="Peters L."/>
            <person name="Ovchinnikova G."/>
            <person name="Zhang X."/>
            <person name="Detter J.C."/>
            <person name="Han C."/>
            <person name="Tapia R."/>
            <person name="Land M."/>
            <person name="Hauser L."/>
            <person name="Kyrpides N."/>
            <person name="Ivanova N."/>
            <person name="Pagani I."/>
            <person name="Brau L."/>
            <person name="Yates R."/>
            <person name="O'Hara G."/>
            <person name="Rui T."/>
            <person name="Howieson J."/>
            <person name="Reeve W."/>
            <person name="Woyke T."/>
        </authorList>
    </citation>
    <scope>NUCLEOTIDE SEQUENCE [LARGE SCALE GENOMIC DNA]</scope>
    <source>
        <strain evidence="15 16">WSM2297</strain>
    </source>
</reference>
<dbReference type="Proteomes" id="UP000005732">
    <property type="component" value="Unassembled WGS sequence"/>
</dbReference>
<dbReference type="InterPro" id="IPR009100">
    <property type="entry name" value="AcylCoA_DH/oxidase_NM_dom_sf"/>
</dbReference>
<dbReference type="GO" id="GO:0050660">
    <property type="term" value="F:flavin adenine dinucleotide binding"/>
    <property type="evidence" value="ECO:0007669"/>
    <property type="project" value="InterPro"/>
</dbReference>
<dbReference type="Pfam" id="PF12806">
    <property type="entry name" value="Acyl-CoA_dh_C"/>
    <property type="match status" value="1"/>
</dbReference>
<evidence type="ECO:0000256" key="4">
    <source>
        <dbReference type="ARBA" id="ARBA00022827"/>
    </source>
</evidence>
<feature type="domain" description="Acyl-CoA oxidase/dehydrogenase middle" evidence="12">
    <location>
        <begin position="176"/>
        <end position="282"/>
    </location>
</feature>
<dbReference type="EC" id="1.3.99.41" evidence="8"/>
<evidence type="ECO:0000259" key="13">
    <source>
        <dbReference type="Pfam" id="PF02771"/>
    </source>
</evidence>
<dbReference type="InterPro" id="IPR046373">
    <property type="entry name" value="Acyl-CoA_Oxase/DH_mid-dom_sf"/>
</dbReference>
<comment type="cofactor">
    <cofactor evidence="1 10">
        <name>FAD</name>
        <dbReference type="ChEBI" id="CHEBI:57692"/>
    </cofactor>
</comment>
<dbReference type="InterPro" id="IPR037069">
    <property type="entry name" value="AcylCoA_DH/ox_N_sf"/>
</dbReference>
<evidence type="ECO:0000259" key="11">
    <source>
        <dbReference type="Pfam" id="PF00441"/>
    </source>
</evidence>
<evidence type="ECO:0000256" key="6">
    <source>
        <dbReference type="ARBA" id="ARBA00051388"/>
    </source>
</evidence>
<comment type="catalytic activity">
    <reaction evidence="6">
        <text>3-(methylsulfanyl)propanoyl-CoA + oxidized [electron-transfer flavoprotein] + H(+) = 3-(methylsulfanyl)acryloyl-CoA + reduced [electron-transfer flavoprotein]</text>
        <dbReference type="Rhea" id="RHEA:52612"/>
        <dbReference type="Rhea" id="RHEA-COMP:10685"/>
        <dbReference type="Rhea" id="RHEA-COMP:10686"/>
        <dbReference type="ChEBI" id="CHEBI:15378"/>
        <dbReference type="ChEBI" id="CHEBI:57692"/>
        <dbReference type="ChEBI" id="CHEBI:58307"/>
        <dbReference type="ChEBI" id="CHEBI:82815"/>
        <dbReference type="ChEBI" id="CHEBI:84994"/>
        <dbReference type="EC" id="1.3.99.41"/>
    </reaction>
    <physiologicalReaction direction="left-to-right" evidence="6">
        <dbReference type="Rhea" id="RHEA:52613"/>
    </physiologicalReaction>
</comment>
<dbReference type="InterPro" id="IPR009075">
    <property type="entry name" value="AcylCo_DH/oxidase_C"/>
</dbReference>
<dbReference type="EMBL" id="JH719395">
    <property type="protein sequence ID" value="EJC82830.1"/>
    <property type="molecule type" value="Genomic_DNA"/>
</dbReference>
<name>J0CSR7_RHILT</name>
<dbReference type="Gene3D" id="1.20.140.10">
    <property type="entry name" value="Butyryl-CoA Dehydrogenase, subunit A, domain 3"/>
    <property type="match status" value="1"/>
</dbReference>
<evidence type="ECO:0000259" key="12">
    <source>
        <dbReference type="Pfam" id="PF02770"/>
    </source>
</evidence>
<keyword evidence="5 10" id="KW-0560">Oxidoreductase</keyword>
<evidence type="ECO:0000256" key="2">
    <source>
        <dbReference type="ARBA" id="ARBA00009347"/>
    </source>
</evidence>
<dbReference type="PROSITE" id="PS00073">
    <property type="entry name" value="ACYL_COA_DH_2"/>
    <property type="match status" value="1"/>
</dbReference>
<keyword evidence="4 10" id="KW-0274">FAD</keyword>
<dbReference type="InterPro" id="IPR006091">
    <property type="entry name" value="Acyl-CoA_Oxase/DH_mid-dom"/>
</dbReference>
<gene>
    <name evidence="15" type="ORF">Rleg4DRAFT_4559</name>
</gene>
<sequence length="607" mass="64436">MQEVQTREAGPTEEMSMYKAPVEEIAFTLKHVAGMGEAVSQGLLGDLSDDLIDAILSEAGRFATEEVAPLAEIGDRQGARLQGGEVRLPDGWRDLYRNWIAGGWNGLTAPEAFGGQALPHMLNVAALEMWNSGSMAFALAPTLTMGAIEAVSTHGSAALKDKYLARMVSGEWTGTMNLTEPHAGSDLGVLKARAERRADGSYRISGQKIFITWGEHDAADNIIHLVLARLPDAPAGTRGISLFLVPKFLVHDDGSLGARNDLFCHSLEHKLGIHGSPTCTMIYGDGRFGDEKGAVGWLVGEENKGLACMFTMMNNARLAVGMQGVAIAEAATQKAVAYAKERTQGKAPGWSGAGMSPIVEHPDVARMLLTMKALTQGSRAISYACAHAIDMSHRAGDSRHWQERAALLTPIAKSFSTDAGVDVASLGIQVHGGMGFIEETGAARYLRDARIAPIYEGTNGIQAIDLVTRKLPLSGGDQVRGFIAELKQIADNVRRSNLDGFGETAVRLDAAISDLEEATAWLLQMLADNRAAEALSGATPYQRLFGLVLTGCYLAKGALADSGDGRGEGRIALCRFAAENLLAETAALRDCLVNGAASLAAARILLA</sequence>
<accession>J0CSR7</accession>
<dbReference type="SUPFAM" id="SSF56645">
    <property type="entry name" value="Acyl-CoA dehydrogenase NM domain-like"/>
    <property type="match status" value="1"/>
</dbReference>
<dbReference type="Gene3D" id="1.10.540.10">
    <property type="entry name" value="Acyl-CoA dehydrogenase/oxidase, N-terminal domain"/>
    <property type="match status" value="1"/>
</dbReference>
<keyword evidence="3 10" id="KW-0285">Flavoprotein</keyword>
<evidence type="ECO:0000256" key="5">
    <source>
        <dbReference type="ARBA" id="ARBA00023002"/>
    </source>
</evidence>
<evidence type="ECO:0000256" key="3">
    <source>
        <dbReference type="ARBA" id="ARBA00022630"/>
    </source>
</evidence>
<dbReference type="GO" id="GO:0003995">
    <property type="term" value="F:acyl-CoA dehydrogenase activity"/>
    <property type="evidence" value="ECO:0007669"/>
    <property type="project" value="InterPro"/>
</dbReference>
<dbReference type="InterPro" id="IPR036250">
    <property type="entry name" value="AcylCo_DH-like_C"/>
</dbReference>
<proteinExistence type="inferred from homology"/>
<dbReference type="InterPro" id="IPR013786">
    <property type="entry name" value="AcylCoA_DH/ox_N"/>
</dbReference>
<feature type="domain" description="Acyl-CoA dehydrogenase/oxidase C-terminal" evidence="11">
    <location>
        <begin position="303"/>
        <end position="466"/>
    </location>
</feature>
<feature type="domain" description="Acyl-CoA dehydrogenase/oxidase N-terminal" evidence="13">
    <location>
        <begin position="54"/>
        <end position="171"/>
    </location>
</feature>
<evidence type="ECO:0000256" key="1">
    <source>
        <dbReference type="ARBA" id="ARBA00001974"/>
    </source>
</evidence>
<evidence type="ECO:0000256" key="7">
    <source>
        <dbReference type="ARBA" id="ARBA00058683"/>
    </source>
</evidence>
<evidence type="ECO:0000259" key="14">
    <source>
        <dbReference type="Pfam" id="PF12806"/>
    </source>
</evidence>
<dbReference type="PANTHER" id="PTHR42803">
    <property type="entry name" value="ACYL-COA DEHYDROGENASE"/>
    <property type="match status" value="1"/>
</dbReference>
<comment type="function">
    <text evidence="7">Involved in the assimilation of dimethylsulphoniopropionate (DMSP), an important compound in the fixation of carbon in marine phytoplankton, by mediating the conversion of 3-(methylthio)propanoyl-CoA (MMPA-CoA) to 3-(methylthio)acryloyl-CoA (MTA-CoA).</text>
</comment>
<dbReference type="InterPro" id="IPR006089">
    <property type="entry name" value="Acyl-CoA_DH_CS"/>
</dbReference>
<dbReference type="Gene3D" id="2.40.110.10">
    <property type="entry name" value="Butyryl-CoA Dehydrogenase, subunit A, domain 2"/>
    <property type="match status" value="1"/>
</dbReference>
<evidence type="ECO:0000256" key="9">
    <source>
        <dbReference type="ARBA" id="ARBA00069043"/>
    </source>
</evidence>
<organism evidence="15 16">
    <name type="scientific">Rhizobium leguminosarum bv. trifolii WSM2297</name>
    <dbReference type="NCBI Taxonomy" id="754762"/>
    <lineage>
        <taxon>Bacteria</taxon>
        <taxon>Pseudomonadati</taxon>
        <taxon>Pseudomonadota</taxon>
        <taxon>Alphaproteobacteria</taxon>
        <taxon>Hyphomicrobiales</taxon>
        <taxon>Rhizobiaceae</taxon>
        <taxon>Rhizobium/Agrobacterium group</taxon>
        <taxon>Rhizobium</taxon>
    </lineage>
</organism>
<comment type="similarity">
    <text evidence="2 10">Belongs to the acyl-CoA dehydrogenase family.</text>
</comment>
<dbReference type="HOGENOM" id="CLU_018204_12_2_5"/>
<dbReference type="AlphaFoldDB" id="J0CSR7"/>
<dbReference type="InterPro" id="IPR025878">
    <property type="entry name" value="Acyl-CoA_dh-like_C_dom"/>
</dbReference>
<evidence type="ECO:0000313" key="16">
    <source>
        <dbReference type="Proteomes" id="UP000005732"/>
    </source>
</evidence>
<dbReference type="Pfam" id="PF02770">
    <property type="entry name" value="Acyl-CoA_dh_M"/>
    <property type="match status" value="1"/>
</dbReference>
<dbReference type="FunFam" id="2.40.110.10:FF:000031">
    <property type="entry name" value="Acyl-CoA dehydrogenase, putative"/>
    <property type="match status" value="1"/>
</dbReference>
<dbReference type="Pfam" id="PF00441">
    <property type="entry name" value="Acyl-CoA_dh_1"/>
    <property type="match status" value="1"/>
</dbReference>
<evidence type="ECO:0000256" key="8">
    <source>
        <dbReference type="ARBA" id="ARBA00066694"/>
    </source>
</evidence>
<protein>
    <recommendedName>
        <fullName evidence="9">3-methylmercaptopropionyl-CoA dehydrogenase</fullName>
        <ecNumber evidence="8">1.3.99.41</ecNumber>
    </recommendedName>
</protein>
<dbReference type="PANTHER" id="PTHR42803:SF1">
    <property type="entry name" value="BROAD-SPECIFICITY LINEAR ACYL-COA DEHYDROGENASE FADE5"/>
    <property type="match status" value="1"/>
</dbReference>
<dbReference type="Pfam" id="PF02771">
    <property type="entry name" value="Acyl-CoA_dh_N"/>
    <property type="match status" value="1"/>
</dbReference>
<evidence type="ECO:0000256" key="10">
    <source>
        <dbReference type="RuleBase" id="RU362125"/>
    </source>
</evidence>
<evidence type="ECO:0000313" key="15">
    <source>
        <dbReference type="EMBL" id="EJC82830.1"/>
    </source>
</evidence>
<dbReference type="SUPFAM" id="SSF47203">
    <property type="entry name" value="Acyl-CoA dehydrogenase C-terminal domain-like"/>
    <property type="match status" value="1"/>
</dbReference>
<feature type="domain" description="Acetyl-CoA dehydrogenase-like C-terminal" evidence="14">
    <location>
        <begin position="483"/>
        <end position="601"/>
    </location>
</feature>